<dbReference type="HOGENOM" id="CLU_3269193_0_0_10"/>
<sequence>MEIVCIDLLAWERLKQQIGRLKFEVSALKELYCSNPRDG</sequence>
<name>F5J1X7_9BACT</name>
<comment type="caution">
    <text evidence="1">The sequence shown here is derived from an EMBL/GenBank/DDBJ whole genome shotgun (WGS) entry which is preliminary data.</text>
</comment>
<keyword evidence="2" id="KW-1185">Reference proteome</keyword>
<reference evidence="1 2" key="1">
    <citation type="submission" date="2011-04" db="EMBL/GenBank/DDBJ databases">
        <title>The Genome Sequence of Dysgonomonas gadei ATCC BAA-286.</title>
        <authorList>
            <consortium name="The Broad Institute Genome Sequencing Platform"/>
            <person name="Earl A."/>
            <person name="Ward D."/>
            <person name="Feldgarden M."/>
            <person name="Gevers D."/>
            <person name="Pudlo N."/>
            <person name="Martens E."/>
            <person name="Allen-Vercoe E."/>
            <person name="Young S.K."/>
            <person name="Zeng Q."/>
            <person name="Gargeya S."/>
            <person name="Fitzgerald M."/>
            <person name="Haas B."/>
            <person name="Abouelleil A."/>
            <person name="Alvarado L."/>
            <person name="Arachchi H.M."/>
            <person name="Berlin A."/>
            <person name="Brown A."/>
            <person name="Chapman S.B."/>
            <person name="Chen Z."/>
            <person name="Dunbar C."/>
            <person name="Freedman E."/>
            <person name="Gearin G."/>
            <person name="Gellesch M."/>
            <person name="Goldberg J."/>
            <person name="Griggs A."/>
            <person name="Gujja S."/>
            <person name="Heiman D."/>
            <person name="Howarth C."/>
            <person name="Larson L."/>
            <person name="Lui A."/>
            <person name="MacDonald P.J.P."/>
            <person name="Mehta T."/>
            <person name="Montmayeur A."/>
            <person name="Murphy C."/>
            <person name="Neiman D."/>
            <person name="Pearson M."/>
            <person name="Priest M."/>
            <person name="Roberts A."/>
            <person name="Saif S."/>
            <person name="Shea T."/>
            <person name="Shenoy N."/>
            <person name="Sisk P."/>
            <person name="Stolte C."/>
            <person name="Sykes S."/>
            <person name="Yandava C."/>
            <person name="Wortman J."/>
            <person name="Nusbaum C."/>
            <person name="Birren B."/>
        </authorList>
    </citation>
    <scope>NUCLEOTIDE SEQUENCE [LARGE SCALE GENOMIC DNA]</scope>
    <source>
        <strain evidence="1 2">ATCC BAA-286</strain>
    </source>
</reference>
<protein>
    <submittedName>
        <fullName evidence="1">Uncharacterized protein</fullName>
    </submittedName>
</protein>
<evidence type="ECO:0000313" key="2">
    <source>
        <dbReference type="Proteomes" id="UP000004913"/>
    </source>
</evidence>
<proteinExistence type="predicted"/>
<gene>
    <name evidence="1" type="ORF">HMPREF9455_03372</name>
</gene>
<evidence type="ECO:0000313" key="1">
    <source>
        <dbReference type="EMBL" id="EGK00233.1"/>
    </source>
</evidence>
<organism evidence="1 2">
    <name type="scientific">Dysgonomonas gadei ATCC BAA-286</name>
    <dbReference type="NCBI Taxonomy" id="742766"/>
    <lineage>
        <taxon>Bacteria</taxon>
        <taxon>Pseudomonadati</taxon>
        <taxon>Bacteroidota</taxon>
        <taxon>Bacteroidia</taxon>
        <taxon>Bacteroidales</taxon>
        <taxon>Dysgonomonadaceae</taxon>
        <taxon>Dysgonomonas</taxon>
    </lineage>
</organism>
<dbReference type="STRING" id="742766.HMPREF9455_03372"/>
<accession>F5J1X7</accession>
<dbReference type="EMBL" id="ADLV01000039">
    <property type="protein sequence ID" value="EGK00233.1"/>
    <property type="molecule type" value="Genomic_DNA"/>
</dbReference>
<dbReference type="Proteomes" id="UP000004913">
    <property type="component" value="Unassembled WGS sequence"/>
</dbReference>
<dbReference type="AlphaFoldDB" id="F5J1X7"/>